<name>A0A1E5SZQ1_9BACT</name>
<keyword evidence="1" id="KW-0812">Transmembrane</keyword>
<reference evidence="2 3" key="1">
    <citation type="submission" date="2016-08" db="EMBL/GenBank/DDBJ databases">
        <title>Draft genome of Fabibacter sp. strain SK-8.</title>
        <authorList>
            <person name="Wong S.-K."/>
            <person name="Hamasaki K."/>
            <person name="Yoshizawa S."/>
        </authorList>
    </citation>
    <scope>NUCLEOTIDE SEQUENCE [LARGE SCALE GENOMIC DNA]</scope>
    <source>
        <strain evidence="2 3">SK-8</strain>
    </source>
</reference>
<protein>
    <recommendedName>
        <fullName evidence="4">DUF3784 domain-containing protein</fullName>
    </recommendedName>
</protein>
<keyword evidence="1" id="KW-0472">Membrane</keyword>
<evidence type="ECO:0000313" key="2">
    <source>
        <dbReference type="EMBL" id="OEK04602.1"/>
    </source>
</evidence>
<dbReference type="AlphaFoldDB" id="A0A1E5SZQ1"/>
<evidence type="ECO:0008006" key="4">
    <source>
        <dbReference type="Google" id="ProtNLM"/>
    </source>
</evidence>
<dbReference type="Proteomes" id="UP000095552">
    <property type="component" value="Unassembled WGS sequence"/>
</dbReference>
<dbReference type="STRING" id="1563681.BFP71_14170"/>
<keyword evidence="3" id="KW-1185">Reference proteome</keyword>
<evidence type="ECO:0000313" key="3">
    <source>
        <dbReference type="Proteomes" id="UP000095552"/>
    </source>
</evidence>
<evidence type="ECO:0000256" key="1">
    <source>
        <dbReference type="SAM" id="Phobius"/>
    </source>
</evidence>
<dbReference type="EMBL" id="MDGQ01000005">
    <property type="protein sequence ID" value="OEK04602.1"/>
    <property type="molecule type" value="Genomic_DNA"/>
</dbReference>
<accession>A0A1E5SZQ1</accession>
<sequence>MEELNELVGGLILVSGFVAITYFIAKYTFMVKKMLVEKGLAKSKSDSQISKRDVAYVALGLGVGLLITAGLSLLNLSENLMDLLGWGIVLISGSIGLLAATRNKRN</sequence>
<feature type="transmembrane region" description="Helical" evidence="1">
    <location>
        <begin position="54"/>
        <end position="77"/>
    </location>
</feature>
<gene>
    <name evidence="2" type="ORF">BFP71_14170</name>
</gene>
<dbReference type="OrthoDB" id="1163623at2"/>
<keyword evidence="1" id="KW-1133">Transmembrane helix</keyword>
<organism evidence="2 3">
    <name type="scientific">Roseivirga misakiensis</name>
    <dbReference type="NCBI Taxonomy" id="1563681"/>
    <lineage>
        <taxon>Bacteria</taxon>
        <taxon>Pseudomonadati</taxon>
        <taxon>Bacteroidota</taxon>
        <taxon>Cytophagia</taxon>
        <taxon>Cytophagales</taxon>
        <taxon>Roseivirgaceae</taxon>
        <taxon>Roseivirga</taxon>
    </lineage>
</organism>
<feature type="transmembrane region" description="Helical" evidence="1">
    <location>
        <begin position="6"/>
        <end position="25"/>
    </location>
</feature>
<comment type="caution">
    <text evidence="2">The sequence shown here is derived from an EMBL/GenBank/DDBJ whole genome shotgun (WGS) entry which is preliminary data.</text>
</comment>
<feature type="transmembrane region" description="Helical" evidence="1">
    <location>
        <begin position="83"/>
        <end position="101"/>
    </location>
</feature>
<proteinExistence type="predicted"/>
<dbReference type="RefSeq" id="WP_069836106.1">
    <property type="nucleotide sequence ID" value="NZ_MDGQ01000005.1"/>
</dbReference>